<proteinExistence type="predicted"/>
<reference evidence="1" key="1">
    <citation type="submission" date="2022-07" db="EMBL/GenBank/DDBJ databases">
        <title>Genome Sequence of Physisporinus lineatus.</title>
        <authorList>
            <person name="Buettner E."/>
        </authorList>
    </citation>
    <scope>NUCLEOTIDE SEQUENCE</scope>
    <source>
        <strain evidence="1">VT162</strain>
    </source>
</reference>
<name>A0AAD5YG06_9APHY</name>
<evidence type="ECO:0008006" key="3">
    <source>
        <dbReference type="Google" id="ProtNLM"/>
    </source>
</evidence>
<comment type="caution">
    <text evidence="1">The sequence shown here is derived from an EMBL/GenBank/DDBJ whole genome shotgun (WGS) entry which is preliminary data.</text>
</comment>
<organism evidence="1 2">
    <name type="scientific">Meripilus lineatus</name>
    <dbReference type="NCBI Taxonomy" id="2056292"/>
    <lineage>
        <taxon>Eukaryota</taxon>
        <taxon>Fungi</taxon>
        <taxon>Dikarya</taxon>
        <taxon>Basidiomycota</taxon>
        <taxon>Agaricomycotina</taxon>
        <taxon>Agaricomycetes</taxon>
        <taxon>Polyporales</taxon>
        <taxon>Meripilaceae</taxon>
        <taxon>Meripilus</taxon>
    </lineage>
</organism>
<protein>
    <recommendedName>
        <fullName evidence="3">F-box domain-containing protein</fullName>
    </recommendedName>
</protein>
<evidence type="ECO:0000313" key="1">
    <source>
        <dbReference type="EMBL" id="KAJ3479901.1"/>
    </source>
</evidence>
<gene>
    <name evidence="1" type="ORF">NLI96_g8737</name>
</gene>
<accession>A0AAD5YG06</accession>
<dbReference type="EMBL" id="JANAWD010000408">
    <property type="protein sequence ID" value="KAJ3479901.1"/>
    <property type="molecule type" value="Genomic_DNA"/>
</dbReference>
<sequence length="301" mass="33622">MSPIPSIHSFPIIATSPQTHLDGIDTISRLGHLSMTPTICDCLDPSPQISPSEDNLHLPFSVSPRSYRDLHALPYGYPGPHHSVVTLRNSEGVRLPIELWLDILQYLARDAMSLLCCALMHRGLHRPAQRMINKLRWPTIDTTRYDDLDDLVEMLRASSKTAMAIDRLYVAGAIPNSIPVVLSIIPIRLSSLLTSLRELKFENFTVGIQPYPSRWSLYGRAFPNLNKLELAYIRFPSLKDFVALITSFPVLNTLVLRYLTLGSPVIPICDVLVSLVPEALYAMASEVGEVGRHMSSWISSP</sequence>
<dbReference type="Proteomes" id="UP001212997">
    <property type="component" value="Unassembled WGS sequence"/>
</dbReference>
<evidence type="ECO:0000313" key="2">
    <source>
        <dbReference type="Proteomes" id="UP001212997"/>
    </source>
</evidence>
<keyword evidence="2" id="KW-1185">Reference proteome</keyword>
<dbReference type="AlphaFoldDB" id="A0AAD5YG06"/>